<reference evidence="2 3" key="2">
    <citation type="journal article" date="2015" name="BMC Genomics">
        <title>Analysis of three genomes within the thermophilic bacterial species Caldanaerobacter subterraneus with a focus on carbon monoxide dehydrogenase evolution and hydrolase diversity.</title>
        <authorList>
            <person name="Sant'Anna F.H."/>
            <person name="Lebedinsky A.V."/>
            <person name="Sokolova T.G."/>
            <person name="Robb F.T."/>
            <person name="Gonzalez J.M."/>
        </authorList>
    </citation>
    <scope>NUCLEOTIDE SEQUENCE [LARGE SCALE GENOMIC DNA]</scope>
    <source>
        <strain evidence="2 3">DSM 12653</strain>
    </source>
</reference>
<organism evidence="2 3">
    <name type="scientific">Caldanaerobacter subterraneus subsp. pacificus DSM 12653</name>
    <dbReference type="NCBI Taxonomy" id="391606"/>
    <lineage>
        <taxon>Bacteria</taxon>
        <taxon>Bacillati</taxon>
        <taxon>Bacillota</taxon>
        <taxon>Clostridia</taxon>
        <taxon>Thermoanaerobacterales</taxon>
        <taxon>Thermoanaerobacteraceae</taxon>
        <taxon>Caldanaerobacter</taxon>
    </lineage>
</organism>
<sequence length="171" mass="19930">MTGMDIFIEKLVKKQKTAQDVFFTIGIIVGTLILVFGIIPLIPFLRSFWLFFAVLFGYLAYYLIRSRNIEFEYALTNSELDVDKIIDQKRRKHLLTVDCKNFEVMARVNSDKFTEDIKSIKNRIEAVSSMSSPDVYFAVFENGGVKTLLFFEPNEKMLEAIGRYIPRRLFK</sequence>
<keyword evidence="1" id="KW-0472">Membrane</keyword>
<dbReference type="EMBL" id="ABXP02000106">
    <property type="protein sequence ID" value="KKC28998.1"/>
    <property type="molecule type" value="Genomic_DNA"/>
</dbReference>
<evidence type="ECO:0000313" key="2">
    <source>
        <dbReference type="EMBL" id="KKC28998.1"/>
    </source>
</evidence>
<gene>
    <name evidence="2" type="ORF">CDSM653_01849</name>
</gene>
<evidence type="ECO:0000256" key="1">
    <source>
        <dbReference type="SAM" id="Phobius"/>
    </source>
</evidence>
<comment type="caution">
    <text evidence="2">The sequence shown here is derived from an EMBL/GenBank/DDBJ whole genome shotgun (WGS) entry which is preliminary data.</text>
</comment>
<keyword evidence="1" id="KW-1133">Transmembrane helix</keyword>
<protein>
    <submittedName>
        <fullName evidence="2">Uncharacterized protein</fullName>
    </submittedName>
</protein>
<dbReference type="Proteomes" id="UP000010146">
    <property type="component" value="Unassembled WGS sequence"/>
</dbReference>
<name>A0A0F5PK18_9THEO</name>
<evidence type="ECO:0000313" key="3">
    <source>
        <dbReference type="Proteomes" id="UP000010146"/>
    </source>
</evidence>
<proteinExistence type="predicted"/>
<keyword evidence="1" id="KW-0812">Transmembrane</keyword>
<feature type="transmembrane region" description="Helical" evidence="1">
    <location>
        <begin position="48"/>
        <end position="64"/>
    </location>
</feature>
<accession>A0A0F5PK18</accession>
<feature type="transmembrane region" description="Helical" evidence="1">
    <location>
        <begin position="21"/>
        <end position="42"/>
    </location>
</feature>
<reference evidence="2 3" key="1">
    <citation type="submission" date="2008-07" db="EMBL/GenBank/DDBJ databases">
        <authorList>
            <person name="Gonzalez J."/>
            <person name="Sokolova T."/>
            <person name="Ferriera S."/>
            <person name="Johnson J."/>
            <person name="Kravitz S."/>
            <person name="Beeson K."/>
            <person name="Sutton G."/>
            <person name="Rogers Y.-H."/>
            <person name="Friedman R."/>
            <person name="Frazier M."/>
            <person name="Venter J.C."/>
        </authorList>
    </citation>
    <scope>NUCLEOTIDE SEQUENCE [LARGE SCALE GENOMIC DNA]</scope>
    <source>
        <strain evidence="2 3">DSM 12653</strain>
    </source>
</reference>
<reference evidence="3" key="3">
    <citation type="submission" date="2015-02" db="EMBL/GenBank/DDBJ databases">
        <title>Genome analysis of three genomes within the thermophilic hydrogenogenic bacterial species Caldanaerobacter subterraneus.</title>
        <authorList>
            <person name="Sant'Anna F.H."/>
            <person name="Lebedinsky A."/>
            <person name="Sokolova T."/>
            <person name="Robb F.T."/>
            <person name="Gonzalez J.M."/>
        </authorList>
    </citation>
    <scope>NUCLEOTIDE SEQUENCE [LARGE SCALE GENOMIC DNA]</scope>
    <source>
        <strain evidence="3">DSM 12653</strain>
    </source>
</reference>
<dbReference type="AlphaFoldDB" id="A0A0F5PK18"/>